<reference evidence="2" key="1">
    <citation type="journal article" date="2015" name="Nature">
        <title>Complex archaea that bridge the gap between prokaryotes and eukaryotes.</title>
        <authorList>
            <person name="Spang A."/>
            <person name="Saw J.H."/>
            <person name="Jorgensen S.L."/>
            <person name="Zaremba-Niedzwiedzka K."/>
            <person name="Martijn J."/>
            <person name="Lind A.E."/>
            <person name="van Eijk R."/>
            <person name="Schleper C."/>
            <person name="Guy L."/>
            <person name="Ettema T.J."/>
        </authorList>
    </citation>
    <scope>NUCLEOTIDE SEQUENCE</scope>
</reference>
<dbReference type="InterPro" id="IPR052931">
    <property type="entry name" value="Prophage_regulatory_activator"/>
</dbReference>
<evidence type="ECO:0000313" key="2">
    <source>
        <dbReference type="EMBL" id="KKN45435.1"/>
    </source>
</evidence>
<sequence length="266" mass="30100">MTVAATRSAPRNATDAAEGRIARPEHRRERHIAHRADEGEKRGHGGDERVLKHDEKPGALLRAAISDEEDRFPEALLNEYRDEAGDGEAKEYLLPSSPPQRSALPYRRAGRETLTLGFHLNKRWCGRRNPTRPIYIRRRALALSSAEGPSNLQALSISIGTSTLKEIKMHRELDTAVAKTIRRQQLREMVPLADSTIYEMEQRGEFPRRFALTPRCVVWDLGEVQAWLAARRSKPILRAPGPDVKQRRARPVKERDRAQRSASTAG</sequence>
<feature type="region of interest" description="Disordered" evidence="1">
    <location>
        <begin position="1"/>
        <end position="55"/>
    </location>
</feature>
<dbReference type="PANTHER" id="PTHR36154:SF1">
    <property type="entry name" value="DNA-BINDING TRANSCRIPTIONAL ACTIVATOR ALPA"/>
    <property type="match status" value="1"/>
</dbReference>
<dbReference type="EMBL" id="LAZR01001390">
    <property type="protein sequence ID" value="KKN45435.1"/>
    <property type="molecule type" value="Genomic_DNA"/>
</dbReference>
<dbReference type="Pfam" id="PF05930">
    <property type="entry name" value="Phage_AlpA"/>
    <property type="match status" value="1"/>
</dbReference>
<gene>
    <name evidence="2" type="ORF">LCGC14_0683150</name>
</gene>
<accession>A0A0F9QMP2</accession>
<dbReference type="AlphaFoldDB" id="A0A0F9QMP2"/>
<name>A0A0F9QMP2_9ZZZZ</name>
<feature type="compositionally biased region" description="Basic and acidic residues" evidence="1">
    <location>
        <begin position="34"/>
        <end position="55"/>
    </location>
</feature>
<comment type="caution">
    <text evidence="2">The sequence shown here is derived from an EMBL/GenBank/DDBJ whole genome shotgun (WGS) entry which is preliminary data.</text>
</comment>
<dbReference type="InterPro" id="IPR010260">
    <property type="entry name" value="AlpA"/>
</dbReference>
<dbReference type="PANTHER" id="PTHR36154">
    <property type="entry name" value="DNA-BINDING TRANSCRIPTIONAL ACTIVATOR ALPA"/>
    <property type="match status" value="1"/>
</dbReference>
<evidence type="ECO:0000256" key="1">
    <source>
        <dbReference type="SAM" id="MobiDB-lite"/>
    </source>
</evidence>
<feature type="compositionally biased region" description="Basic and acidic residues" evidence="1">
    <location>
        <begin position="17"/>
        <end position="27"/>
    </location>
</feature>
<protein>
    <recommendedName>
        <fullName evidence="3">AlpA family phage regulatory protein</fullName>
    </recommendedName>
</protein>
<feature type="region of interest" description="Disordered" evidence="1">
    <location>
        <begin position="238"/>
        <end position="266"/>
    </location>
</feature>
<proteinExistence type="predicted"/>
<organism evidence="2">
    <name type="scientific">marine sediment metagenome</name>
    <dbReference type="NCBI Taxonomy" id="412755"/>
    <lineage>
        <taxon>unclassified sequences</taxon>
        <taxon>metagenomes</taxon>
        <taxon>ecological metagenomes</taxon>
    </lineage>
</organism>
<dbReference type="Gene3D" id="1.10.238.160">
    <property type="match status" value="1"/>
</dbReference>
<evidence type="ECO:0008006" key="3">
    <source>
        <dbReference type="Google" id="ProtNLM"/>
    </source>
</evidence>